<keyword evidence="3" id="KW-0238">DNA-binding</keyword>
<comment type="similarity">
    <text evidence="1">Belongs to the LysR transcriptional regulatory family.</text>
</comment>
<dbReference type="RefSeq" id="WP_120355411.1">
    <property type="nucleotide sequence ID" value="NZ_RAQO01000007.1"/>
</dbReference>
<dbReference type="Pfam" id="PF00126">
    <property type="entry name" value="HTH_1"/>
    <property type="match status" value="1"/>
</dbReference>
<evidence type="ECO:0000313" key="6">
    <source>
        <dbReference type="EMBL" id="RKF17387.1"/>
    </source>
</evidence>
<dbReference type="InterPro" id="IPR036388">
    <property type="entry name" value="WH-like_DNA-bd_sf"/>
</dbReference>
<evidence type="ECO:0000256" key="1">
    <source>
        <dbReference type="ARBA" id="ARBA00009437"/>
    </source>
</evidence>
<dbReference type="OrthoDB" id="9786526at2"/>
<dbReference type="InterPro" id="IPR036390">
    <property type="entry name" value="WH_DNA-bd_sf"/>
</dbReference>
<keyword evidence="2" id="KW-0805">Transcription regulation</keyword>
<evidence type="ECO:0000256" key="4">
    <source>
        <dbReference type="ARBA" id="ARBA00023163"/>
    </source>
</evidence>
<dbReference type="GO" id="GO:0003700">
    <property type="term" value="F:DNA-binding transcription factor activity"/>
    <property type="evidence" value="ECO:0007669"/>
    <property type="project" value="InterPro"/>
</dbReference>
<evidence type="ECO:0000313" key="7">
    <source>
        <dbReference type="Proteomes" id="UP000286482"/>
    </source>
</evidence>
<dbReference type="InterPro" id="IPR005119">
    <property type="entry name" value="LysR_subst-bd"/>
</dbReference>
<feature type="domain" description="HTH lysR-type" evidence="5">
    <location>
        <begin position="10"/>
        <end position="59"/>
    </location>
</feature>
<dbReference type="Proteomes" id="UP000286482">
    <property type="component" value="Unassembled WGS sequence"/>
</dbReference>
<protein>
    <submittedName>
        <fullName evidence="6">LysR family transcriptional regulator</fullName>
    </submittedName>
</protein>
<keyword evidence="4" id="KW-0804">Transcription</keyword>
<dbReference type="EMBL" id="RAQO01000007">
    <property type="protein sequence ID" value="RKF17387.1"/>
    <property type="molecule type" value="Genomic_DNA"/>
</dbReference>
<name>A0A420E9L4_9ALTE</name>
<dbReference type="GO" id="GO:0006351">
    <property type="term" value="P:DNA-templated transcription"/>
    <property type="evidence" value="ECO:0007669"/>
    <property type="project" value="TreeGrafter"/>
</dbReference>
<gene>
    <name evidence="6" type="ORF">DBZ36_13075</name>
</gene>
<dbReference type="InterPro" id="IPR000847">
    <property type="entry name" value="LysR_HTH_N"/>
</dbReference>
<dbReference type="InterPro" id="IPR058163">
    <property type="entry name" value="LysR-type_TF_proteobact-type"/>
</dbReference>
<dbReference type="Gene3D" id="1.10.10.10">
    <property type="entry name" value="Winged helix-like DNA-binding domain superfamily/Winged helix DNA-binding domain"/>
    <property type="match status" value="1"/>
</dbReference>
<dbReference type="PANTHER" id="PTHR30537">
    <property type="entry name" value="HTH-TYPE TRANSCRIPTIONAL REGULATOR"/>
    <property type="match status" value="1"/>
</dbReference>
<dbReference type="PROSITE" id="PS50931">
    <property type="entry name" value="HTH_LYSR"/>
    <property type="match status" value="1"/>
</dbReference>
<evidence type="ECO:0000256" key="2">
    <source>
        <dbReference type="ARBA" id="ARBA00023015"/>
    </source>
</evidence>
<dbReference type="Gene3D" id="3.40.190.290">
    <property type="match status" value="1"/>
</dbReference>
<sequence>MLSSQEIDFFVTIAASKSLAAAARKLNVTPPSVSQRLQNIERKLGVILVERSARAIALTPEGEILALKGKVLLKDLEALHLDISNQNISISGKLRLLSPIGFGVKHIAPIVRQFQSHYPELSIELQLSDTPNWSARDNYDLMFYIGHMQDSSLKRVVLAKNRRLLLASPDYLKTSSNLTHPKDLDRHRCIALRENDEDATMWRFIDLKDNSDCSVRIEPVLASNVGQVVKEWCIAGCGVMQRSQWDVKAELQRGELVKVLSNYQLASADILALMSSGANSRPRKVSLFLEFVQQQLAIRL</sequence>
<organism evidence="6 7">
    <name type="scientific">Alginatibacterium sediminis</name>
    <dbReference type="NCBI Taxonomy" id="2164068"/>
    <lineage>
        <taxon>Bacteria</taxon>
        <taxon>Pseudomonadati</taxon>
        <taxon>Pseudomonadota</taxon>
        <taxon>Gammaproteobacteria</taxon>
        <taxon>Alteromonadales</taxon>
        <taxon>Alteromonadaceae</taxon>
        <taxon>Alginatibacterium</taxon>
    </lineage>
</organism>
<comment type="caution">
    <text evidence="6">The sequence shown here is derived from an EMBL/GenBank/DDBJ whole genome shotgun (WGS) entry which is preliminary data.</text>
</comment>
<dbReference type="SUPFAM" id="SSF46785">
    <property type="entry name" value="Winged helix' DNA-binding domain"/>
    <property type="match status" value="1"/>
</dbReference>
<dbReference type="PANTHER" id="PTHR30537:SF5">
    <property type="entry name" value="HTH-TYPE TRANSCRIPTIONAL ACTIVATOR TTDR-RELATED"/>
    <property type="match status" value="1"/>
</dbReference>
<dbReference type="SUPFAM" id="SSF53850">
    <property type="entry name" value="Periplasmic binding protein-like II"/>
    <property type="match status" value="1"/>
</dbReference>
<proteinExistence type="inferred from homology"/>
<reference evidence="6 7" key="1">
    <citation type="submission" date="2018-09" db="EMBL/GenBank/DDBJ databases">
        <authorList>
            <person name="Wang Z."/>
        </authorList>
    </citation>
    <scope>NUCLEOTIDE SEQUENCE [LARGE SCALE GENOMIC DNA]</scope>
    <source>
        <strain evidence="6 7">ALS 81</strain>
    </source>
</reference>
<accession>A0A420E9L4</accession>
<dbReference type="GO" id="GO:0043565">
    <property type="term" value="F:sequence-specific DNA binding"/>
    <property type="evidence" value="ECO:0007669"/>
    <property type="project" value="TreeGrafter"/>
</dbReference>
<evidence type="ECO:0000259" key="5">
    <source>
        <dbReference type="PROSITE" id="PS50931"/>
    </source>
</evidence>
<keyword evidence="7" id="KW-1185">Reference proteome</keyword>
<dbReference type="Pfam" id="PF03466">
    <property type="entry name" value="LysR_substrate"/>
    <property type="match status" value="1"/>
</dbReference>
<dbReference type="AlphaFoldDB" id="A0A420E9L4"/>
<evidence type="ECO:0000256" key="3">
    <source>
        <dbReference type="ARBA" id="ARBA00023125"/>
    </source>
</evidence>